<evidence type="ECO:0000256" key="1">
    <source>
        <dbReference type="ARBA" id="ARBA00022801"/>
    </source>
</evidence>
<dbReference type="GO" id="GO:0016791">
    <property type="term" value="F:phosphatase activity"/>
    <property type="evidence" value="ECO:0007669"/>
    <property type="project" value="TreeGrafter"/>
</dbReference>
<gene>
    <name evidence="4" type="ORF">JN12_01743</name>
</gene>
<dbReference type="InterPro" id="IPR052016">
    <property type="entry name" value="Bact_Sigma-Reg"/>
</dbReference>
<reference evidence="4 5" key="1">
    <citation type="submission" date="2019-07" db="EMBL/GenBank/DDBJ databases">
        <title>Genomic Encyclopedia of Archaeal and Bacterial Type Strains, Phase II (KMG-II): from individual species to whole genera.</title>
        <authorList>
            <person name="Goeker M."/>
        </authorList>
    </citation>
    <scope>NUCLEOTIDE SEQUENCE [LARGE SCALE GENOMIC DNA]</scope>
    <source>
        <strain evidence="4 5">ATCC BAA-1139</strain>
    </source>
</reference>
<dbReference type="InterPro" id="IPR036457">
    <property type="entry name" value="PPM-type-like_dom_sf"/>
</dbReference>
<dbReference type="InterPro" id="IPR001932">
    <property type="entry name" value="PPM-type_phosphatase-like_dom"/>
</dbReference>
<dbReference type="PROSITE" id="PS50110">
    <property type="entry name" value="RESPONSE_REGULATORY"/>
    <property type="match status" value="1"/>
</dbReference>
<dbReference type="SMART" id="SM00448">
    <property type="entry name" value="REC"/>
    <property type="match status" value="1"/>
</dbReference>
<dbReference type="CDD" id="cd00156">
    <property type="entry name" value="REC"/>
    <property type="match status" value="1"/>
</dbReference>
<feature type="modified residue" description="4-aspartylphosphate" evidence="2">
    <location>
        <position position="57"/>
    </location>
</feature>
<accession>A0A562VN49</accession>
<dbReference type="GO" id="GO:0000160">
    <property type="term" value="P:phosphorelay signal transduction system"/>
    <property type="evidence" value="ECO:0007669"/>
    <property type="project" value="InterPro"/>
</dbReference>
<evidence type="ECO:0000259" key="3">
    <source>
        <dbReference type="PROSITE" id="PS50110"/>
    </source>
</evidence>
<dbReference type="AlphaFoldDB" id="A0A562VN49"/>
<dbReference type="SUPFAM" id="SSF81606">
    <property type="entry name" value="PP2C-like"/>
    <property type="match status" value="1"/>
</dbReference>
<keyword evidence="2" id="KW-0597">Phosphoprotein</keyword>
<dbReference type="Proteomes" id="UP000319449">
    <property type="component" value="Unassembled WGS sequence"/>
</dbReference>
<dbReference type="PANTHER" id="PTHR43156">
    <property type="entry name" value="STAGE II SPORULATION PROTEIN E-RELATED"/>
    <property type="match status" value="1"/>
</dbReference>
<dbReference type="OrthoDB" id="9802500at2"/>
<evidence type="ECO:0000313" key="4">
    <source>
        <dbReference type="EMBL" id="TWJ19330.1"/>
    </source>
</evidence>
<evidence type="ECO:0000256" key="2">
    <source>
        <dbReference type="PROSITE-ProRule" id="PRU00169"/>
    </source>
</evidence>
<comment type="caution">
    <text evidence="4">The sequence shown here is derived from an EMBL/GenBank/DDBJ whole genome shotgun (WGS) entry which is preliminary data.</text>
</comment>
<proteinExistence type="predicted"/>
<keyword evidence="5" id="KW-1185">Reference proteome</keyword>
<dbReference type="Gene3D" id="3.60.40.10">
    <property type="entry name" value="PPM-type phosphatase domain"/>
    <property type="match status" value="1"/>
</dbReference>
<feature type="domain" description="Response regulatory" evidence="3">
    <location>
        <begin position="6"/>
        <end position="122"/>
    </location>
</feature>
<keyword evidence="1" id="KW-0378">Hydrolase</keyword>
<sequence>MKGTLGVLIIDDSERDALLLVRALRKEGIEPHSERVDTAEAMERAMTAGNWDLAISDCHMPEFTVEEALAIWQREGHDQPFIVVSGAIGEEEAVSLLKAGAHDFVKKDNFARLVPAIERELRDSADRHARREAEDALSRSEVRRLQLQSELNCAAEVQRKLLPQDTLSLSGFEIAALCIPARQVGGDFYDWYETIPGIVTLTFGDVMGKGLAAAMLMTTVRATLRAVTLRVQPSIAVQMAEQSLRHDLNRSESFVTLFLGRLNVEASLMSYVDCGHGLAFLRRRDGRIEELPPRGLPLGVSSEENYQEGGCVFERGDALVLYSDGVIDAEHESAIDNTVLSARLEGAATAREMVDRIVSLAPQGTPLPDDLTVLVVLRP</sequence>
<dbReference type="RefSeq" id="WP_145021339.1">
    <property type="nucleotide sequence ID" value="NZ_VLLN01000009.1"/>
</dbReference>
<dbReference type="EMBL" id="VLLN01000009">
    <property type="protein sequence ID" value="TWJ19330.1"/>
    <property type="molecule type" value="Genomic_DNA"/>
</dbReference>
<organism evidence="4 5">
    <name type="scientific">Geobacter argillaceus</name>
    <dbReference type="NCBI Taxonomy" id="345631"/>
    <lineage>
        <taxon>Bacteria</taxon>
        <taxon>Pseudomonadati</taxon>
        <taxon>Thermodesulfobacteriota</taxon>
        <taxon>Desulfuromonadia</taxon>
        <taxon>Geobacterales</taxon>
        <taxon>Geobacteraceae</taxon>
        <taxon>Geobacter</taxon>
    </lineage>
</organism>
<protein>
    <submittedName>
        <fullName evidence="4">Serine phosphatase RsbU (Regulator of sigma subunit)</fullName>
    </submittedName>
</protein>
<evidence type="ECO:0000313" key="5">
    <source>
        <dbReference type="Proteomes" id="UP000319449"/>
    </source>
</evidence>
<dbReference type="InterPro" id="IPR011006">
    <property type="entry name" value="CheY-like_superfamily"/>
</dbReference>
<dbReference type="Gene3D" id="3.40.50.2300">
    <property type="match status" value="1"/>
</dbReference>
<name>A0A562VN49_9BACT</name>
<dbReference type="Pfam" id="PF07228">
    <property type="entry name" value="SpoIIE"/>
    <property type="match status" value="1"/>
</dbReference>
<dbReference type="Pfam" id="PF00072">
    <property type="entry name" value="Response_reg"/>
    <property type="match status" value="1"/>
</dbReference>
<dbReference type="SMART" id="SM00331">
    <property type="entry name" value="PP2C_SIG"/>
    <property type="match status" value="1"/>
</dbReference>
<dbReference type="SUPFAM" id="SSF52172">
    <property type="entry name" value="CheY-like"/>
    <property type="match status" value="1"/>
</dbReference>
<dbReference type="InterPro" id="IPR001789">
    <property type="entry name" value="Sig_transdc_resp-reg_receiver"/>
</dbReference>
<dbReference type="PANTHER" id="PTHR43156:SF2">
    <property type="entry name" value="STAGE II SPORULATION PROTEIN E"/>
    <property type="match status" value="1"/>
</dbReference>